<evidence type="ECO:0000256" key="3">
    <source>
        <dbReference type="ARBA" id="ARBA00022449"/>
    </source>
</evidence>
<evidence type="ECO:0000256" key="1">
    <source>
        <dbReference type="ARBA" id="ARBA00004651"/>
    </source>
</evidence>
<evidence type="ECO:0000256" key="4">
    <source>
        <dbReference type="ARBA" id="ARBA00022692"/>
    </source>
</evidence>
<keyword evidence="3" id="KW-0050">Antiport</keyword>
<feature type="region of interest" description="Disordered" evidence="8">
    <location>
        <begin position="144"/>
        <end position="163"/>
    </location>
</feature>
<feature type="transmembrane region" description="Helical" evidence="9">
    <location>
        <begin position="6"/>
        <end position="24"/>
    </location>
</feature>
<evidence type="ECO:0000313" key="12">
    <source>
        <dbReference type="Proteomes" id="UP001589613"/>
    </source>
</evidence>
<keyword evidence="7 9" id="KW-0472">Membrane</keyword>
<feature type="transmembrane region" description="Helical" evidence="9">
    <location>
        <begin position="329"/>
        <end position="349"/>
    </location>
</feature>
<evidence type="ECO:0000313" key="11">
    <source>
        <dbReference type="EMBL" id="MFB9731362.1"/>
    </source>
</evidence>
<reference evidence="11 12" key="1">
    <citation type="submission" date="2024-09" db="EMBL/GenBank/DDBJ databases">
        <authorList>
            <person name="Sun Q."/>
            <person name="Mori K."/>
        </authorList>
    </citation>
    <scope>NUCLEOTIDE SEQUENCE [LARGE SCALE GENOMIC DNA]</scope>
    <source>
        <strain evidence="11 12">JCM 12763</strain>
    </source>
</reference>
<feature type="domain" description="Cation/H+ exchanger transmembrane" evidence="10">
    <location>
        <begin position="19"/>
        <end position="415"/>
    </location>
</feature>
<feature type="transmembrane region" description="Helical" evidence="9">
    <location>
        <begin position="265"/>
        <end position="283"/>
    </location>
</feature>
<evidence type="ECO:0000256" key="8">
    <source>
        <dbReference type="SAM" id="MobiDB-lite"/>
    </source>
</evidence>
<keyword evidence="6" id="KW-0406">Ion transport</keyword>
<organism evidence="11 12">
    <name type="scientific">Ornithinimicrobium kibberense</name>
    <dbReference type="NCBI Taxonomy" id="282060"/>
    <lineage>
        <taxon>Bacteria</taxon>
        <taxon>Bacillati</taxon>
        <taxon>Actinomycetota</taxon>
        <taxon>Actinomycetes</taxon>
        <taxon>Micrococcales</taxon>
        <taxon>Ornithinimicrobiaceae</taxon>
        <taxon>Ornithinimicrobium</taxon>
    </lineage>
</organism>
<keyword evidence="5 9" id="KW-1133">Transmembrane helix</keyword>
<dbReference type="EMBL" id="JBHMAX010000010">
    <property type="protein sequence ID" value="MFB9731362.1"/>
    <property type="molecule type" value="Genomic_DNA"/>
</dbReference>
<gene>
    <name evidence="11" type="ORF">ACFFN0_04830</name>
</gene>
<sequence length="436" mass="46278">MPAEIVYVVLGLGLLMVSLLPTIAEGRAFSAPMVVLSFGVVVGLVVPGEDPVSPILDARATAHIAEATVIIALMGVGLALERPLNWRTWMPTWRMIGLAMPLGIAGVALLGWWAMGLTVPAAVLLGAVLAPTDPVLASDVQVEGPRGLGQDRTEEQRADGRAEEDEVRFTLTSEAGLNDAFAFPFVYLGLFLMGRGAWQEWGMEWLLWTLVGKIVVGCLVGWLSGRLLGALLFRGRLRGRRVAEVGTPIFALAATFAVYGLTEVVHGYGFLAVFVAALALRGAERDHGVHTALHGFVEQTETILTLVLLLMVGAAMSAGLLAGLTWGGAAVGVLLVLVVRPLVGWLSLLGSRGVDRAERAAISWFGVRGIGSIYYLAYALSSEYVAEGLELWSVVAFTITLSVVLHGLTATPVMRRLDRRPRRGPGGDFAASAPVG</sequence>
<name>A0ABV5V0N4_9MICO</name>
<accession>A0ABV5V0N4</accession>
<feature type="compositionally biased region" description="Basic and acidic residues" evidence="8">
    <location>
        <begin position="149"/>
        <end position="161"/>
    </location>
</feature>
<feature type="transmembrane region" description="Helical" evidence="9">
    <location>
        <begin position="60"/>
        <end position="80"/>
    </location>
</feature>
<proteinExistence type="predicted"/>
<evidence type="ECO:0000256" key="2">
    <source>
        <dbReference type="ARBA" id="ARBA00022448"/>
    </source>
</evidence>
<keyword evidence="12" id="KW-1185">Reference proteome</keyword>
<feature type="transmembrane region" description="Helical" evidence="9">
    <location>
        <begin position="303"/>
        <end position="323"/>
    </location>
</feature>
<keyword evidence="4 9" id="KW-0812">Transmembrane</keyword>
<evidence type="ECO:0000256" key="5">
    <source>
        <dbReference type="ARBA" id="ARBA00022989"/>
    </source>
</evidence>
<keyword evidence="2" id="KW-0813">Transport</keyword>
<comment type="caution">
    <text evidence="11">The sequence shown here is derived from an EMBL/GenBank/DDBJ whole genome shotgun (WGS) entry which is preliminary data.</text>
</comment>
<feature type="transmembrane region" description="Helical" evidence="9">
    <location>
        <begin position="205"/>
        <end position="229"/>
    </location>
</feature>
<feature type="transmembrane region" description="Helical" evidence="9">
    <location>
        <begin position="31"/>
        <end position="48"/>
    </location>
</feature>
<evidence type="ECO:0000259" key="10">
    <source>
        <dbReference type="Pfam" id="PF00999"/>
    </source>
</evidence>
<dbReference type="PANTHER" id="PTHR32507">
    <property type="entry name" value="NA(+)/H(+) ANTIPORTER 1"/>
    <property type="match status" value="1"/>
</dbReference>
<protein>
    <submittedName>
        <fullName evidence="11">Cation:proton antiporter</fullName>
    </submittedName>
</protein>
<evidence type="ECO:0000256" key="7">
    <source>
        <dbReference type="ARBA" id="ARBA00023136"/>
    </source>
</evidence>
<dbReference type="InterPro" id="IPR006153">
    <property type="entry name" value="Cation/H_exchanger_TM"/>
</dbReference>
<dbReference type="Proteomes" id="UP001589613">
    <property type="component" value="Unassembled WGS sequence"/>
</dbReference>
<evidence type="ECO:0000256" key="9">
    <source>
        <dbReference type="SAM" id="Phobius"/>
    </source>
</evidence>
<dbReference type="PANTHER" id="PTHR32507:SF8">
    <property type="entry name" value="CNH1P"/>
    <property type="match status" value="1"/>
</dbReference>
<feature type="transmembrane region" description="Helical" evidence="9">
    <location>
        <begin position="392"/>
        <end position="413"/>
    </location>
</feature>
<evidence type="ECO:0000256" key="6">
    <source>
        <dbReference type="ARBA" id="ARBA00023065"/>
    </source>
</evidence>
<feature type="transmembrane region" description="Helical" evidence="9">
    <location>
        <begin position="241"/>
        <end position="259"/>
    </location>
</feature>
<dbReference type="Pfam" id="PF00999">
    <property type="entry name" value="Na_H_Exchanger"/>
    <property type="match status" value="1"/>
</dbReference>
<comment type="subcellular location">
    <subcellularLocation>
        <location evidence="1">Cell membrane</location>
        <topology evidence="1">Multi-pass membrane protein</topology>
    </subcellularLocation>
</comment>
<feature type="transmembrane region" description="Helical" evidence="9">
    <location>
        <begin position="361"/>
        <end position="380"/>
    </location>
</feature>
<dbReference type="RefSeq" id="WP_202876571.1">
    <property type="nucleotide sequence ID" value="NZ_JBHMAX010000010.1"/>
</dbReference>
<feature type="transmembrane region" description="Helical" evidence="9">
    <location>
        <begin position="92"/>
        <end position="115"/>
    </location>
</feature>